<gene>
    <name evidence="2" type="primary">GUCD1</name>
</gene>
<dbReference type="Proteomes" id="UP000694564">
    <property type="component" value="Chromosome 8"/>
</dbReference>
<evidence type="ECO:0000313" key="3">
    <source>
        <dbReference type="Proteomes" id="UP000694564"/>
    </source>
</evidence>
<feature type="region of interest" description="Disordered" evidence="1">
    <location>
        <begin position="1"/>
        <end position="30"/>
    </location>
</feature>
<dbReference type="InterPro" id="IPR018616">
    <property type="entry name" value="GUCD1"/>
</dbReference>
<evidence type="ECO:0000313" key="2">
    <source>
        <dbReference type="Ensembl" id="ENSSVLP00005006493.1"/>
    </source>
</evidence>
<feature type="compositionally biased region" description="Basic and acidic residues" evidence="1">
    <location>
        <begin position="1"/>
        <end position="19"/>
    </location>
</feature>
<protein>
    <submittedName>
        <fullName evidence="2">Guanylyl cyclase domain containing 1</fullName>
    </submittedName>
</protein>
<evidence type="ECO:0000256" key="1">
    <source>
        <dbReference type="SAM" id="MobiDB-lite"/>
    </source>
</evidence>
<proteinExistence type="predicted"/>
<name>A0A8D2AVM2_SCIVU</name>
<sequence>MTGFGDRHTDPRTGGDRSVRTPKNLTPRASWTARRVSGTWTLGSGTAGSGAEGQDLRSQFNLWITSPPGDFVQLPVPIIQQLYHWDCGLACSRMVLRYLGQLDDGEFESALQELRLTRSIWTIDLAYLMRHFGVRHRFCTQTLGVDKGYKNQSFYRKHFDTEETRVNQLFAEAKACKVLVEKCTVSVQDIQAHLAQGHVAIVLVNSGVLHCDLCSSPVKYCCFAPSGHRCFCRTPDYQGHFIVLRGYNRATGCIFYNNPAYADRMCSTSVSNFEEARTSYGTDEDILFVYLDS</sequence>
<dbReference type="OrthoDB" id="206796at2759"/>
<reference evidence="2" key="1">
    <citation type="submission" date="2025-08" db="UniProtKB">
        <authorList>
            <consortium name="Ensembl"/>
        </authorList>
    </citation>
    <scope>IDENTIFICATION</scope>
</reference>
<dbReference type="Gene3D" id="3.90.70.10">
    <property type="entry name" value="Cysteine proteinases"/>
    <property type="match status" value="1"/>
</dbReference>
<organism evidence="2 3">
    <name type="scientific">Sciurus vulgaris</name>
    <name type="common">Eurasian red squirrel</name>
    <dbReference type="NCBI Taxonomy" id="55149"/>
    <lineage>
        <taxon>Eukaryota</taxon>
        <taxon>Metazoa</taxon>
        <taxon>Chordata</taxon>
        <taxon>Craniata</taxon>
        <taxon>Vertebrata</taxon>
        <taxon>Euteleostomi</taxon>
        <taxon>Mammalia</taxon>
        <taxon>Eutheria</taxon>
        <taxon>Euarchontoglires</taxon>
        <taxon>Glires</taxon>
        <taxon>Rodentia</taxon>
        <taxon>Sciuromorpha</taxon>
        <taxon>Sciuridae</taxon>
        <taxon>Sciurinae</taxon>
        <taxon>Sciurini</taxon>
        <taxon>Sciurus</taxon>
    </lineage>
</organism>
<dbReference type="GeneTree" id="ENSGT00390000000571"/>
<accession>A0A8D2AVM2</accession>
<keyword evidence="3" id="KW-1185">Reference proteome</keyword>
<dbReference type="PANTHER" id="PTHR31400">
    <property type="entry name" value="GUANYLYL CYCLASE DOMAIN CONTAINING PROTEIN 1 GUCD1"/>
    <property type="match status" value="1"/>
</dbReference>
<dbReference type="PANTHER" id="PTHR31400:SF1">
    <property type="entry name" value="PROTEIN GUCD1"/>
    <property type="match status" value="1"/>
</dbReference>
<dbReference type="AlphaFoldDB" id="A0A8D2AVM2"/>
<dbReference type="Ensembl" id="ENSSVLT00005007239.1">
    <property type="protein sequence ID" value="ENSSVLP00005006493.1"/>
    <property type="gene ID" value="ENSSVLG00005005243.1"/>
</dbReference>
<dbReference type="Pfam" id="PF09778">
    <property type="entry name" value="Guanylate_cyc_2"/>
    <property type="match status" value="1"/>
</dbReference>
<reference evidence="2" key="2">
    <citation type="submission" date="2025-09" db="UniProtKB">
        <authorList>
            <consortium name="Ensembl"/>
        </authorList>
    </citation>
    <scope>IDENTIFICATION</scope>
</reference>